<sequence>MEKIQSMLSNHVFNMETAIIYLVIFVFAFTIVIPTISRIILLFLPLPKQSKKIIGKIVMLMSLAIAVLVWWQAVLPLA</sequence>
<protein>
    <submittedName>
        <fullName evidence="2">Uncharacterized protein</fullName>
    </submittedName>
</protein>
<gene>
    <name evidence="2" type="ORF">GH741_20450</name>
</gene>
<organism evidence="2 3">
    <name type="scientific">Aquibacillus halophilus</name>
    <dbReference type="NCBI Taxonomy" id="930132"/>
    <lineage>
        <taxon>Bacteria</taxon>
        <taxon>Bacillati</taxon>
        <taxon>Bacillota</taxon>
        <taxon>Bacilli</taxon>
        <taxon>Bacillales</taxon>
        <taxon>Bacillaceae</taxon>
        <taxon>Aquibacillus</taxon>
    </lineage>
</organism>
<accession>A0A6A8DPN0</accession>
<name>A0A6A8DPN0_9BACI</name>
<evidence type="ECO:0000313" key="2">
    <source>
        <dbReference type="EMBL" id="MRH45017.1"/>
    </source>
</evidence>
<dbReference type="RefSeq" id="WP_153738614.1">
    <property type="nucleotide sequence ID" value="NZ_WJNG01000023.1"/>
</dbReference>
<feature type="transmembrane region" description="Helical" evidence="1">
    <location>
        <begin position="53"/>
        <end position="73"/>
    </location>
</feature>
<proteinExistence type="predicted"/>
<keyword evidence="3" id="KW-1185">Reference proteome</keyword>
<comment type="caution">
    <text evidence="2">The sequence shown here is derived from an EMBL/GenBank/DDBJ whole genome shotgun (WGS) entry which is preliminary data.</text>
</comment>
<evidence type="ECO:0000256" key="1">
    <source>
        <dbReference type="SAM" id="Phobius"/>
    </source>
</evidence>
<dbReference type="EMBL" id="WJNG01000023">
    <property type="protein sequence ID" value="MRH45017.1"/>
    <property type="molecule type" value="Genomic_DNA"/>
</dbReference>
<dbReference type="Proteomes" id="UP000799092">
    <property type="component" value="Unassembled WGS sequence"/>
</dbReference>
<keyword evidence="1" id="KW-0472">Membrane</keyword>
<reference evidence="2" key="1">
    <citation type="submission" date="2019-11" db="EMBL/GenBank/DDBJ databases">
        <authorList>
            <person name="Li J."/>
        </authorList>
    </citation>
    <scope>NUCLEOTIDE SEQUENCE</scope>
    <source>
        <strain evidence="2">B6B</strain>
    </source>
</reference>
<feature type="transmembrane region" description="Helical" evidence="1">
    <location>
        <begin position="18"/>
        <end position="41"/>
    </location>
</feature>
<keyword evidence="1" id="KW-0812">Transmembrane</keyword>
<evidence type="ECO:0000313" key="3">
    <source>
        <dbReference type="Proteomes" id="UP000799092"/>
    </source>
</evidence>
<keyword evidence="1" id="KW-1133">Transmembrane helix</keyword>
<dbReference type="AlphaFoldDB" id="A0A6A8DPN0"/>